<reference evidence="5" key="1">
    <citation type="submission" date="2016-10" db="EMBL/GenBank/DDBJ databases">
        <authorList>
            <person name="Varghese N."/>
        </authorList>
    </citation>
    <scope>NUCLEOTIDE SEQUENCE [LARGE SCALE GENOMIC DNA]</scope>
    <source>
        <strain evidence="5">DSM 18820</strain>
    </source>
</reference>
<dbReference type="InterPro" id="IPR052362">
    <property type="entry name" value="HTH-GbsR_regulator"/>
</dbReference>
<dbReference type="InterPro" id="IPR036390">
    <property type="entry name" value="WH_DNA-bd_sf"/>
</dbReference>
<dbReference type="RefSeq" id="WP_229802315.1">
    <property type="nucleotide sequence ID" value="NZ_BMXC01000007.1"/>
</dbReference>
<dbReference type="AlphaFoldDB" id="A0A1I7KWD7"/>
<proteinExistence type="predicted"/>
<dbReference type="Gene3D" id="1.10.10.10">
    <property type="entry name" value="Winged helix-like DNA-binding domain superfamily/Winged helix DNA-binding domain"/>
    <property type="match status" value="1"/>
</dbReference>
<name>A0A1I7KWD7_9BACT</name>
<dbReference type="PANTHER" id="PTHR38465:SF1">
    <property type="entry name" value="HTH-TYPE TRANSCRIPTIONAL REGULATOR MJ1563-RELATED"/>
    <property type="match status" value="1"/>
</dbReference>
<keyword evidence="1" id="KW-0805">Transcription regulation</keyword>
<protein>
    <submittedName>
        <fullName evidence="4">DNA-binding transcriptional regulator GbsR, MarR family</fullName>
    </submittedName>
</protein>
<accession>A0A1I7KWD7</accession>
<keyword evidence="3" id="KW-0804">Transcription</keyword>
<sequence length="153" mass="17771">MINLTEKQQALIEQIGVFQEKSGMQPAAGRIIGLLYVSDKPELTFDEIRETLCISKSATSNALNLLQQLNRLDYITFNGDRKRYFRLNLGRWRELVTKEIDNITAFSETLNEVVAQRSSNTPEYNKDIQELADFLKYLKTELPGLLQRWEQQK</sequence>
<organism evidence="4 5">
    <name type="scientific">Pontibacter akesuensis</name>
    <dbReference type="NCBI Taxonomy" id="388950"/>
    <lineage>
        <taxon>Bacteria</taxon>
        <taxon>Pseudomonadati</taxon>
        <taxon>Bacteroidota</taxon>
        <taxon>Cytophagia</taxon>
        <taxon>Cytophagales</taxon>
        <taxon>Hymenobacteraceae</taxon>
        <taxon>Pontibacter</taxon>
    </lineage>
</organism>
<dbReference type="GO" id="GO:0003677">
    <property type="term" value="F:DNA binding"/>
    <property type="evidence" value="ECO:0007669"/>
    <property type="project" value="UniProtKB-KW"/>
</dbReference>
<dbReference type="SUPFAM" id="SSF46785">
    <property type="entry name" value="Winged helix' DNA-binding domain"/>
    <property type="match status" value="1"/>
</dbReference>
<dbReference type="PANTHER" id="PTHR38465">
    <property type="entry name" value="HTH-TYPE TRANSCRIPTIONAL REGULATOR MJ1563-RELATED"/>
    <property type="match status" value="1"/>
</dbReference>
<keyword evidence="2 4" id="KW-0238">DNA-binding</keyword>
<dbReference type="Gene3D" id="1.10.287.160">
    <property type="entry name" value="HR1 repeat"/>
    <property type="match status" value="1"/>
</dbReference>
<evidence type="ECO:0000256" key="2">
    <source>
        <dbReference type="ARBA" id="ARBA00023125"/>
    </source>
</evidence>
<evidence type="ECO:0000256" key="3">
    <source>
        <dbReference type="ARBA" id="ARBA00023163"/>
    </source>
</evidence>
<dbReference type="Proteomes" id="UP000182491">
    <property type="component" value="Unassembled WGS sequence"/>
</dbReference>
<dbReference type="GO" id="GO:0003700">
    <property type="term" value="F:DNA-binding transcription factor activity"/>
    <property type="evidence" value="ECO:0007669"/>
    <property type="project" value="InterPro"/>
</dbReference>
<evidence type="ECO:0000313" key="5">
    <source>
        <dbReference type="Proteomes" id="UP000182491"/>
    </source>
</evidence>
<gene>
    <name evidence="4" type="ORF">SAMN04487941_0036</name>
</gene>
<dbReference type="STRING" id="388950.GCA_001611675_03173"/>
<keyword evidence="5" id="KW-1185">Reference proteome</keyword>
<evidence type="ECO:0000313" key="4">
    <source>
        <dbReference type="EMBL" id="SFV01745.1"/>
    </source>
</evidence>
<evidence type="ECO:0000256" key="1">
    <source>
        <dbReference type="ARBA" id="ARBA00023015"/>
    </source>
</evidence>
<dbReference type="InterPro" id="IPR036388">
    <property type="entry name" value="WH-like_DNA-bd_sf"/>
</dbReference>
<dbReference type="EMBL" id="FPCA01000010">
    <property type="protein sequence ID" value="SFV01745.1"/>
    <property type="molecule type" value="Genomic_DNA"/>
</dbReference>